<dbReference type="AlphaFoldDB" id="A0A9W6FU83"/>
<name>A0A9W6FU83_9BACT</name>
<dbReference type="RefSeq" id="WP_281794462.1">
    <property type="nucleotide sequence ID" value="NZ_BSDR01000001.1"/>
</dbReference>
<evidence type="ECO:0000313" key="2">
    <source>
        <dbReference type="Proteomes" id="UP001144372"/>
    </source>
</evidence>
<evidence type="ECO:0000313" key="1">
    <source>
        <dbReference type="EMBL" id="GLI34968.1"/>
    </source>
</evidence>
<proteinExistence type="predicted"/>
<protein>
    <submittedName>
        <fullName evidence="1">Uncharacterized protein</fullName>
    </submittedName>
</protein>
<comment type="caution">
    <text evidence="1">The sequence shown here is derived from an EMBL/GenBank/DDBJ whole genome shotgun (WGS) entry which is preliminary data.</text>
</comment>
<dbReference type="Proteomes" id="UP001144372">
    <property type="component" value="Unassembled WGS sequence"/>
</dbReference>
<reference evidence="1" key="1">
    <citation type="submission" date="2022-12" db="EMBL/GenBank/DDBJ databases">
        <title>Reference genome sequencing for broad-spectrum identification of bacterial and archaeal isolates by mass spectrometry.</title>
        <authorList>
            <person name="Sekiguchi Y."/>
            <person name="Tourlousse D.M."/>
        </authorList>
    </citation>
    <scope>NUCLEOTIDE SEQUENCE</scope>
    <source>
        <strain evidence="1">ASRB1</strain>
    </source>
</reference>
<keyword evidence="2" id="KW-1185">Reference proteome</keyword>
<organism evidence="1 2">
    <name type="scientific">Desulforhabdus amnigena</name>
    <dbReference type="NCBI Taxonomy" id="40218"/>
    <lineage>
        <taxon>Bacteria</taxon>
        <taxon>Pseudomonadati</taxon>
        <taxon>Thermodesulfobacteriota</taxon>
        <taxon>Syntrophobacteria</taxon>
        <taxon>Syntrophobacterales</taxon>
        <taxon>Syntrophobacteraceae</taxon>
        <taxon>Desulforhabdus</taxon>
    </lineage>
</organism>
<sequence length="81" mass="8934">MDRAIFDLKASVEATSLYILLSALSDRGQSLSLKVARPLWNGAEEDLAKGAKELIQRGVLKATLPLTEETTLYINAKSDWQ</sequence>
<accession>A0A9W6FU83</accession>
<gene>
    <name evidence="1" type="ORF">DAMNIGENAA_24010</name>
</gene>
<dbReference type="EMBL" id="BSDR01000001">
    <property type="protein sequence ID" value="GLI34968.1"/>
    <property type="molecule type" value="Genomic_DNA"/>
</dbReference>